<reference evidence="2" key="1">
    <citation type="submission" date="2017-01" db="EMBL/GenBank/DDBJ databases">
        <authorList>
            <person name="Varghese N."/>
            <person name="Submissions S."/>
        </authorList>
    </citation>
    <scope>NUCLEOTIDE SEQUENCE [LARGE SCALE GENOMIC DNA]</scope>
    <source>
        <strain evidence="2">DSM 19945</strain>
    </source>
</reference>
<gene>
    <name evidence="1" type="ORF">SAMN05421580_11213</name>
</gene>
<sequence length="408" mass="46088">MTLPTNAPLPFAKTRTRPLLLGHQLRVLRNRQKRLKGRVALVPELDLSAYRFRAVFDWIEFRVHFTKQTQARYVQDVLRRFLDRDSHIAPADEGLGGVFTECRIKVQEPPSMAVVTAIHKALQDTFGEASQSRVTGMEISVDAYPTDPADNARATLLGAMQRTIWTDRSIWAATMSRPRSVFAKGKKGVQRLVRPGRAQEPDLLGFVPEDHLPPAIDGTMYLGAKTDPVMIRLMDKVIDTQHPTTGPVQLEEGRQRVRIEATLKDGELGAIGVSDIASLKTLRPSKLQKRYFQFKLPTFSQDRKVTRGVEALRNTKQNWRAQVYLRTGVIGLMRMDCATELYAATQKRSVTKMVRVLTGKKTAARRRNFAGKRLTPPFVAWEEMNKVVNVALVSLEKREATAWGRYGV</sequence>
<evidence type="ECO:0000313" key="1">
    <source>
        <dbReference type="EMBL" id="SIT15866.1"/>
    </source>
</evidence>
<accession>A0A1N7PZ60</accession>
<protein>
    <submittedName>
        <fullName evidence="1">Uncharacterized protein</fullName>
    </submittedName>
</protein>
<dbReference type="EMBL" id="FTOG01000012">
    <property type="protein sequence ID" value="SIT15866.1"/>
    <property type="molecule type" value="Genomic_DNA"/>
</dbReference>
<dbReference type="OrthoDB" id="8338333at2"/>
<proteinExistence type="predicted"/>
<name>A0A1N7PZ60_9RHOB</name>
<organism evidence="1 2">
    <name type="scientific">Rhodobacter aestuarii</name>
    <dbReference type="NCBI Taxonomy" id="453582"/>
    <lineage>
        <taxon>Bacteria</taxon>
        <taxon>Pseudomonadati</taxon>
        <taxon>Pseudomonadota</taxon>
        <taxon>Alphaproteobacteria</taxon>
        <taxon>Rhodobacterales</taxon>
        <taxon>Rhodobacter group</taxon>
        <taxon>Rhodobacter</taxon>
    </lineage>
</organism>
<dbReference type="RefSeq" id="WP_076486042.1">
    <property type="nucleotide sequence ID" value="NZ_FTOG01000012.1"/>
</dbReference>
<dbReference type="AlphaFoldDB" id="A0A1N7PZ60"/>
<evidence type="ECO:0000313" key="2">
    <source>
        <dbReference type="Proteomes" id="UP000186221"/>
    </source>
</evidence>
<dbReference type="Proteomes" id="UP000186221">
    <property type="component" value="Unassembled WGS sequence"/>
</dbReference>
<keyword evidence="2" id="KW-1185">Reference proteome</keyword>